<evidence type="ECO:0000256" key="2">
    <source>
        <dbReference type="ARBA" id="ARBA00022741"/>
    </source>
</evidence>
<evidence type="ECO:0000313" key="9">
    <source>
        <dbReference type="EMBL" id="CCT64476.1"/>
    </source>
</evidence>
<feature type="region of interest" description="Disordered" evidence="6">
    <location>
        <begin position="1"/>
        <end position="62"/>
    </location>
</feature>
<keyword evidence="4" id="KW-0347">Helicase</keyword>
<name>S0DPW3_GIBF5</name>
<dbReference type="InterPro" id="IPR050534">
    <property type="entry name" value="Coronavir_polyprotein_1ab"/>
</dbReference>
<evidence type="ECO:0000259" key="7">
    <source>
        <dbReference type="Pfam" id="PF13086"/>
    </source>
</evidence>
<comment type="similarity">
    <text evidence="1">Belongs to the DNA2/NAM7 helicase family.</text>
</comment>
<evidence type="ECO:0000256" key="6">
    <source>
        <dbReference type="SAM" id="MobiDB-lite"/>
    </source>
</evidence>
<dbReference type="GO" id="GO:0016787">
    <property type="term" value="F:hydrolase activity"/>
    <property type="evidence" value="ECO:0007669"/>
    <property type="project" value="UniProtKB-KW"/>
</dbReference>
<feature type="domain" description="DNA2/NAM7 helicase helicase" evidence="7">
    <location>
        <begin position="552"/>
        <end position="807"/>
    </location>
</feature>
<dbReference type="SUPFAM" id="SSF52540">
    <property type="entry name" value="P-loop containing nucleoside triphosphate hydrolases"/>
    <property type="match status" value="1"/>
</dbReference>
<keyword evidence="2" id="KW-0547">Nucleotide-binding</keyword>
<evidence type="ECO:0008006" key="11">
    <source>
        <dbReference type="Google" id="ProtNLM"/>
    </source>
</evidence>
<feature type="compositionally biased region" description="Low complexity" evidence="6">
    <location>
        <begin position="14"/>
        <end position="53"/>
    </location>
</feature>
<keyword evidence="10" id="KW-1185">Reference proteome</keyword>
<feature type="compositionally biased region" description="Polar residues" evidence="6">
    <location>
        <begin position="1"/>
        <end position="13"/>
    </location>
</feature>
<dbReference type="HOGENOM" id="CLU_007214_0_0_1"/>
<dbReference type="EMBL" id="HF679024">
    <property type="protein sequence ID" value="CCT64476.1"/>
    <property type="molecule type" value="Genomic_DNA"/>
</dbReference>
<dbReference type="Proteomes" id="UP000016800">
    <property type="component" value="Chromosome II"/>
</dbReference>
<dbReference type="GeneID" id="35397780"/>
<evidence type="ECO:0000256" key="1">
    <source>
        <dbReference type="ARBA" id="ARBA00007913"/>
    </source>
</evidence>
<feature type="domain" description="DNA2/NAM7 helicase-like C-terminal" evidence="8">
    <location>
        <begin position="909"/>
        <end position="1039"/>
    </location>
</feature>
<dbReference type="PANTHER" id="PTHR43788:SF8">
    <property type="entry name" value="DNA-BINDING PROTEIN SMUBP-2"/>
    <property type="match status" value="1"/>
</dbReference>
<gene>
    <name evidence="9" type="ORF">FFUJ_04299</name>
</gene>
<dbReference type="RefSeq" id="XP_023426557.1">
    <property type="nucleotide sequence ID" value="XM_023572433.1"/>
</dbReference>
<dbReference type="AlphaFoldDB" id="S0DPW3"/>
<dbReference type="PANTHER" id="PTHR43788">
    <property type="entry name" value="DNA2/NAM7 HELICASE FAMILY MEMBER"/>
    <property type="match status" value="1"/>
</dbReference>
<dbReference type="InterPro" id="IPR041677">
    <property type="entry name" value="DNA2/NAM7_AAA_11"/>
</dbReference>
<dbReference type="Gene3D" id="3.40.50.300">
    <property type="entry name" value="P-loop containing nucleotide triphosphate hydrolases"/>
    <property type="match status" value="2"/>
</dbReference>
<protein>
    <recommendedName>
        <fullName evidence="11">DNA2/NAM7 helicase-like C-terminal domain-containing protein</fullName>
    </recommendedName>
</protein>
<accession>S0DPW3</accession>
<evidence type="ECO:0000259" key="8">
    <source>
        <dbReference type="Pfam" id="PF13087"/>
    </source>
</evidence>
<evidence type="ECO:0000313" key="10">
    <source>
        <dbReference type="Proteomes" id="UP000016800"/>
    </source>
</evidence>
<dbReference type="VEuPathDB" id="FungiDB:FFUJ_04299"/>
<keyword evidence="5" id="KW-0067">ATP-binding</keyword>
<dbReference type="Pfam" id="PF13086">
    <property type="entry name" value="AAA_11"/>
    <property type="match status" value="1"/>
</dbReference>
<keyword evidence="3" id="KW-0378">Hydrolase</keyword>
<evidence type="ECO:0000256" key="5">
    <source>
        <dbReference type="ARBA" id="ARBA00022840"/>
    </source>
</evidence>
<dbReference type="Pfam" id="PF13087">
    <property type="entry name" value="AAA_12"/>
    <property type="match status" value="1"/>
</dbReference>
<dbReference type="InterPro" id="IPR027417">
    <property type="entry name" value="P-loop_NTPase"/>
</dbReference>
<dbReference type="InterPro" id="IPR041679">
    <property type="entry name" value="DNA2/NAM7-like_C"/>
</dbReference>
<dbReference type="GO" id="GO:0043139">
    <property type="term" value="F:5'-3' DNA helicase activity"/>
    <property type="evidence" value="ECO:0007669"/>
    <property type="project" value="TreeGrafter"/>
</dbReference>
<proteinExistence type="inferred from homology"/>
<evidence type="ECO:0000256" key="4">
    <source>
        <dbReference type="ARBA" id="ARBA00022806"/>
    </source>
</evidence>
<dbReference type="GO" id="GO:0005524">
    <property type="term" value="F:ATP binding"/>
    <property type="evidence" value="ECO:0007669"/>
    <property type="project" value="UniProtKB-KW"/>
</dbReference>
<reference evidence="9 10" key="1">
    <citation type="journal article" date="2013" name="PLoS Pathog.">
        <title>Deciphering the cryptic genome: genome-wide analyses of the rice pathogen Fusarium fujikuroi reveal complex regulation of secondary metabolism and novel metabolites.</title>
        <authorList>
            <person name="Wiemann P."/>
            <person name="Sieber C.M."/>
            <person name="von Bargen K.W."/>
            <person name="Studt L."/>
            <person name="Niehaus E.M."/>
            <person name="Espino J.J."/>
            <person name="Huss K."/>
            <person name="Michielse C.B."/>
            <person name="Albermann S."/>
            <person name="Wagner D."/>
            <person name="Bergner S.V."/>
            <person name="Connolly L.R."/>
            <person name="Fischer A."/>
            <person name="Reuter G."/>
            <person name="Kleigrewe K."/>
            <person name="Bald T."/>
            <person name="Wingfield B.D."/>
            <person name="Ophir R."/>
            <person name="Freeman S."/>
            <person name="Hippler M."/>
            <person name="Smith K.M."/>
            <person name="Brown D.W."/>
            <person name="Proctor R.H."/>
            <person name="Munsterkotter M."/>
            <person name="Freitag M."/>
            <person name="Humpf H.U."/>
            <person name="Guldener U."/>
            <person name="Tudzynski B."/>
        </authorList>
    </citation>
    <scope>NUCLEOTIDE SEQUENCE [LARGE SCALE GENOMIC DNA]</scope>
    <source>
        <strain evidence="10">CBS 195.34 / IMI 58289 / NRRL A-6831</strain>
    </source>
</reference>
<sequence>MSQPTSSGPKGTDNQQKQSAPSAPSSSFSAAFNPKAGKAGKAPKAPKAPSDAKAPSDTKPKGPSAVFNPCAVVIGEELFGGKSFGVSDIETRLYTRRAATLEQYLAVFIDFPLAASNEDEGFGQCHTIDFQSRSPVTCGFRRLRVKFPHEIEVSFRAATQEEISKLPKTKEAMSWVEVTLKKGAEISVEGFGLPFANASHPAHEWFQHPDSAHVIGGKTLLGLLQQERFSFIASDPHPSLQVKMDVPSIPAKFDYGYGDIHSWDLERYMKQLSEIKGGQVEGSWDYPTDGHHVAALTQSLVQDIMWLHRDCLEMDKEKRAAYFVKKPATLKQSTRYYVIVSMGKGFFTHFAKAWARLTKDFQVKLVIYDGDQTEGWKARIREFPESLEVLNDHPLTADEDELVLEVMPPKAAQNHVTLNWDLQLQEIERKVEAVCEFLPTAAPTSVIRGESSEDSKPLSDREKLVMSLHRDLMRGNGFWKTMVAPGGMDQLEDDMAQMGINNQGKRMRLQTLPSVNLLRGPNAEWIDALMTEALEVDRQRFRRYLSDCPLGLGLITAGPGFGKTTAVALATLGMAASVGRVLGSGPTHVAVNNLCARIDVVTCRVTAKYNSGKQPGDRLHRALVVRGHKLHDEIAAFKKLLEKPDLGDEAAPFGTWGLRSKWKLHLSAAYWLLVCLGSDARPLHEDDSTKLHELHKSLAESSGLARLRDRVSGKITWEEYANNGDTVGKAELENLVQRIVEAADILCTLPALAHTEDILHRWKLQARGIAIDEAGNITRADLCSVWGNTLLPCLLAGDEKQLAPVVMTLEDEKDGIYVNRFGPDGVISPLEFIKGMGWPVYRLRTQLRLARGQFELCRKSVYKDVACTYGAGADVELASHHLGHVLEEFIQVKFPAVKPPKPDGKRGTLSPLFVDCKNSFCHVDPVTRTRKNIDQIKVAFNFLAEFVKTKQVNPADILIIAPYSAMIDAIESFYKKREYEVLKDMRPPSTVDAIQGQEADMVVVITATTRAVGAGFTSDERRLNVMLSRHKCALVIFSDIDTVDFKGRARAQRIETPTGEVSFQKATMLREVHKSLFNAGRVAVVDCKPNKGKGKAKDEAATKA</sequence>
<evidence type="ECO:0000256" key="3">
    <source>
        <dbReference type="ARBA" id="ARBA00022801"/>
    </source>
</evidence>
<organism evidence="9 10">
    <name type="scientific">Gibberella fujikuroi (strain CBS 195.34 / IMI 58289 / NRRL A-6831)</name>
    <name type="common">Bakanae and foot rot disease fungus</name>
    <name type="synonym">Fusarium fujikuroi</name>
    <dbReference type="NCBI Taxonomy" id="1279085"/>
    <lineage>
        <taxon>Eukaryota</taxon>
        <taxon>Fungi</taxon>
        <taxon>Dikarya</taxon>
        <taxon>Ascomycota</taxon>
        <taxon>Pezizomycotina</taxon>
        <taxon>Sordariomycetes</taxon>
        <taxon>Hypocreomycetidae</taxon>
        <taxon>Hypocreales</taxon>
        <taxon>Nectriaceae</taxon>
        <taxon>Fusarium</taxon>
        <taxon>Fusarium fujikuroi species complex</taxon>
    </lineage>
</organism>